<dbReference type="EMBL" id="JAHYIQ010000011">
    <property type="protein sequence ID" value="KAK1127913.1"/>
    <property type="molecule type" value="Genomic_DNA"/>
</dbReference>
<feature type="compositionally biased region" description="Basic and acidic residues" evidence="1">
    <location>
        <begin position="111"/>
        <end position="121"/>
    </location>
</feature>
<evidence type="ECO:0000313" key="3">
    <source>
        <dbReference type="Proteomes" id="UP001177670"/>
    </source>
</evidence>
<evidence type="ECO:0000256" key="1">
    <source>
        <dbReference type="SAM" id="MobiDB-lite"/>
    </source>
</evidence>
<accession>A0AA40KPF9</accession>
<feature type="region of interest" description="Disordered" evidence="1">
    <location>
        <begin position="59"/>
        <end position="121"/>
    </location>
</feature>
<gene>
    <name evidence="2" type="ORF">K0M31_003407</name>
</gene>
<feature type="compositionally biased region" description="Basic and acidic residues" evidence="1">
    <location>
        <begin position="93"/>
        <end position="102"/>
    </location>
</feature>
<evidence type="ECO:0000313" key="2">
    <source>
        <dbReference type="EMBL" id="KAK1127913.1"/>
    </source>
</evidence>
<keyword evidence="3" id="KW-1185">Reference proteome</keyword>
<protein>
    <submittedName>
        <fullName evidence="2">Uncharacterized protein</fullName>
    </submittedName>
</protein>
<dbReference type="Proteomes" id="UP001177670">
    <property type="component" value="Unassembled WGS sequence"/>
</dbReference>
<dbReference type="AlphaFoldDB" id="A0AA40KPF9"/>
<proteinExistence type="predicted"/>
<organism evidence="2 3">
    <name type="scientific">Melipona bicolor</name>
    <dbReference type="NCBI Taxonomy" id="60889"/>
    <lineage>
        <taxon>Eukaryota</taxon>
        <taxon>Metazoa</taxon>
        <taxon>Ecdysozoa</taxon>
        <taxon>Arthropoda</taxon>
        <taxon>Hexapoda</taxon>
        <taxon>Insecta</taxon>
        <taxon>Pterygota</taxon>
        <taxon>Neoptera</taxon>
        <taxon>Endopterygota</taxon>
        <taxon>Hymenoptera</taxon>
        <taxon>Apocrita</taxon>
        <taxon>Aculeata</taxon>
        <taxon>Apoidea</taxon>
        <taxon>Anthophila</taxon>
        <taxon>Apidae</taxon>
        <taxon>Melipona</taxon>
    </lineage>
</organism>
<comment type="caution">
    <text evidence="2">The sequence shown here is derived from an EMBL/GenBank/DDBJ whole genome shotgun (WGS) entry which is preliminary data.</text>
</comment>
<sequence length="199" mass="22347">MTRGFECAHLRWTLGTCIPEAPTLSTPRQGEACLVRACVRASSFGLQLPLVAAARVPSSPGQVVGVVKQSPPPRRSPRFERGTADQQGTRSSTTEKKRSSSDEKEEEEEEKEVKWPRARDKEEGTRWRVADKIAEDVTSSRDCTIFAKIRSSVNRRNLLPILTRFTKKLFPPPRVRIYQLEFTGEKKKINFSSGSCVLA</sequence>
<reference evidence="2" key="1">
    <citation type="submission" date="2021-10" db="EMBL/GenBank/DDBJ databases">
        <title>Melipona bicolor Genome sequencing and assembly.</title>
        <authorList>
            <person name="Araujo N.S."/>
            <person name="Arias M.C."/>
        </authorList>
    </citation>
    <scope>NUCLEOTIDE SEQUENCE</scope>
    <source>
        <strain evidence="2">USP_2M_L1-L4_2017</strain>
        <tissue evidence="2">Whole body</tissue>
    </source>
</reference>
<name>A0AA40KPF9_9HYME</name>
<feature type="compositionally biased region" description="Low complexity" evidence="1">
    <location>
        <begin position="59"/>
        <end position="69"/>
    </location>
</feature>